<reference evidence="1" key="1">
    <citation type="submission" date="2021-03" db="EMBL/GenBank/DDBJ databases">
        <title>Evolutionary priming and transition to the ectomycorrhizal habit in an iconic lineage of mushroom-forming fungi: is preadaptation a requirement?</title>
        <authorList>
            <consortium name="DOE Joint Genome Institute"/>
            <person name="Looney B.P."/>
            <person name="Miyauchi S."/>
            <person name="Morin E."/>
            <person name="Drula E."/>
            <person name="Courty P.E."/>
            <person name="Chicoki N."/>
            <person name="Fauchery L."/>
            <person name="Kohler A."/>
            <person name="Kuo A."/>
            <person name="LaButti K."/>
            <person name="Pangilinan J."/>
            <person name="Lipzen A."/>
            <person name="Riley R."/>
            <person name="Andreopoulos W."/>
            <person name="He G."/>
            <person name="Johnson J."/>
            <person name="Barry K.W."/>
            <person name="Grigoriev I.V."/>
            <person name="Nagy L."/>
            <person name="Hibbett D."/>
            <person name="Henrissat B."/>
            <person name="Matheny P.B."/>
            <person name="Labbe J."/>
            <person name="Martin A.F."/>
        </authorList>
    </citation>
    <scope>NUCLEOTIDE SEQUENCE</scope>
    <source>
        <strain evidence="1">BPL698</strain>
    </source>
</reference>
<accession>A0ACC0U8X9</accession>
<proteinExistence type="predicted"/>
<organism evidence="1 2">
    <name type="scientific">Russula earlei</name>
    <dbReference type="NCBI Taxonomy" id="71964"/>
    <lineage>
        <taxon>Eukaryota</taxon>
        <taxon>Fungi</taxon>
        <taxon>Dikarya</taxon>
        <taxon>Basidiomycota</taxon>
        <taxon>Agaricomycotina</taxon>
        <taxon>Agaricomycetes</taxon>
        <taxon>Russulales</taxon>
        <taxon>Russulaceae</taxon>
        <taxon>Russula</taxon>
    </lineage>
</organism>
<comment type="caution">
    <text evidence="1">The sequence shown here is derived from an EMBL/GenBank/DDBJ whole genome shotgun (WGS) entry which is preliminary data.</text>
</comment>
<sequence>MGLGGPERWTYRILQEPSLSTELQRLANPQSTNGIDAIDFQPCHLHEFRTQDRRCIEDWQMPSGGYWGFTAIFDGHAGHATVEHASRTLPSMIRQALDSLLRSFRGHGLPAAVSGVLSDCIAKFDNSITTDFTRMFPGGPVGLQNMSNAQIRHLFQDRTSGSQNLTAATRCLQGSTVILTLTDPLKHNLWIANLGDCQAALGSRMHPGDWSTAFATTPHNGDNPSEVLRIRGQHPGEPECMMDDRIVGFLGPTRTLGDTWLKLPPVFSQRVLLNFRREWNAQRPEAFVARVKSPPYVSVVPDVHHIPLPRGSPGRKRDLFLILCSDGLVDLYDGQSRADMIHRWVSVVGRNIENRTQGNLALSLLRDGLGGNDVRLVSQRLTVEMEEKWMDDVTIIVQRL</sequence>
<protein>
    <submittedName>
        <fullName evidence="1">Protein serine/threonine phosphatase 2C</fullName>
    </submittedName>
</protein>
<gene>
    <name evidence="1" type="ORF">F5148DRAFT_980668</name>
</gene>
<evidence type="ECO:0000313" key="2">
    <source>
        <dbReference type="Proteomes" id="UP001207468"/>
    </source>
</evidence>
<dbReference type="EMBL" id="JAGFNK010000107">
    <property type="protein sequence ID" value="KAI9507891.1"/>
    <property type="molecule type" value="Genomic_DNA"/>
</dbReference>
<evidence type="ECO:0000313" key="1">
    <source>
        <dbReference type="EMBL" id="KAI9507891.1"/>
    </source>
</evidence>
<keyword evidence="2" id="KW-1185">Reference proteome</keyword>
<name>A0ACC0U8X9_9AGAM</name>
<dbReference type="Proteomes" id="UP001207468">
    <property type="component" value="Unassembled WGS sequence"/>
</dbReference>